<sequence>MRGGSKGLGTAVNETVVLCVVALYAVNVILTTIGVRFGTGR</sequence>
<gene>
    <name evidence="2" type="ORF">I553_8323</name>
</gene>
<dbReference type="PATRIC" id="fig|1299334.3.peg.3965"/>
<evidence type="ECO:0000256" key="1">
    <source>
        <dbReference type="SAM" id="Phobius"/>
    </source>
</evidence>
<protein>
    <submittedName>
        <fullName evidence="2">Putative membrane protein</fullName>
    </submittedName>
</protein>
<accession>X8BJE0</accession>
<keyword evidence="1" id="KW-0812">Transmembrane</keyword>
<reference evidence="2" key="1">
    <citation type="submission" date="2014-01" db="EMBL/GenBank/DDBJ databases">
        <authorList>
            <person name="Brown-Elliot B."/>
            <person name="Wallace R."/>
            <person name="Lenaerts A."/>
            <person name="Ordway D."/>
            <person name="DeGroote M.A."/>
            <person name="Parker T."/>
            <person name="Sizemore C."/>
            <person name="Tallon L.J."/>
            <person name="Sadzewicz L.K."/>
            <person name="Sengamalay N."/>
            <person name="Fraser C.M."/>
            <person name="Hine E."/>
            <person name="Shefchek K.A."/>
            <person name="Das S.P."/>
            <person name="Tettelin H."/>
        </authorList>
    </citation>
    <scope>NUCLEOTIDE SEQUENCE [LARGE SCALE GENOMIC DNA]</scope>
    <source>
        <strain evidence="2">4042</strain>
    </source>
</reference>
<name>X8BJE0_MYCXE</name>
<evidence type="ECO:0000313" key="2">
    <source>
        <dbReference type="EMBL" id="EUA43989.1"/>
    </source>
</evidence>
<proteinExistence type="predicted"/>
<dbReference type="EMBL" id="JAOB01000040">
    <property type="protein sequence ID" value="EUA43989.1"/>
    <property type="molecule type" value="Genomic_DNA"/>
</dbReference>
<comment type="caution">
    <text evidence="2">The sequence shown here is derived from an EMBL/GenBank/DDBJ whole genome shotgun (WGS) entry which is preliminary data.</text>
</comment>
<keyword evidence="1" id="KW-0472">Membrane</keyword>
<organism evidence="2">
    <name type="scientific">Mycobacterium xenopi 4042</name>
    <dbReference type="NCBI Taxonomy" id="1299334"/>
    <lineage>
        <taxon>Bacteria</taxon>
        <taxon>Bacillati</taxon>
        <taxon>Actinomycetota</taxon>
        <taxon>Actinomycetes</taxon>
        <taxon>Mycobacteriales</taxon>
        <taxon>Mycobacteriaceae</taxon>
        <taxon>Mycobacterium</taxon>
    </lineage>
</organism>
<feature type="transmembrane region" description="Helical" evidence="1">
    <location>
        <begin position="15"/>
        <end position="35"/>
    </location>
</feature>
<dbReference type="AlphaFoldDB" id="X8BJE0"/>
<keyword evidence="1" id="KW-1133">Transmembrane helix</keyword>